<dbReference type="RefSeq" id="WP_140459511.1">
    <property type="nucleotide sequence ID" value="NZ_BAABFI010000008.1"/>
</dbReference>
<evidence type="ECO:0000313" key="1">
    <source>
        <dbReference type="EMBL" id="GIG32173.1"/>
    </source>
</evidence>
<gene>
    <name evidence="2" type="ORF">BKA21_002590</name>
    <name evidence="1" type="ORF">Col01nite_13320</name>
</gene>
<dbReference type="AlphaFoldDB" id="A0A7Y9FGR6"/>
<proteinExistence type="predicted"/>
<organism evidence="2 3">
    <name type="scientific">Cellulomonas oligotrophica</name>
    <dbReference type="NCBI Taxonomy" id="931536"/>
    <lineage>
        <taxon>Bacteria</taxon>
        <taxon>Bacillati</taxon>
        <taxon>Actinomycetota</taxon>
        <taxon>Actinomycetes</taxon>
        <taxon>Micrococcales</taxon>
        <taxon>Cellulomonadaceae</taxon>
        <taxon>Cellulomonas</taxon>
    </lineage>
</organism>
<evidence type="ECO:0008006" key="5">
    <source>
        <dbReference type="Google" id="ProtNLM"/>
    </source>
</evidence>
<dbReference type="EMBL" id="BONN01000003">
    <property type="protein sequence ID" value="GIG32173.1"/>
    <property type="molecule type" value="Genomic_DNA"/>
</dbReference>
<protein>
    <recommendedName>
        <fullName evidence="5">Helix-turn-helix domain-containing protein</fullName>
    </recommendedName>
</protein>
<keyword evidence="4" id="KW-1185">Reference proteome</keyword>
<evidence type="ECO:0000313" key="3">
    <source>
        <dbReference type="Proteomes" id="UP000577956"/>
    </source>
</evidence>
<reference evidence="2 3" key="1">
    <citation type="submission" date="2020-07" db="EMBL/GenBank/DDBJ databases">
        <title>Sequencing the genomes of 1000 actinobacteria strains.</title>
        <authorList>
            <person name="Klenk H.-P."/>
        </authorList>
    </citation>
    <scope>NUCLEOTIDE SEQUENCE [LARGE SCALE GENOMIC DNA]</scope>
    <source>
        <strain evidence="2 3">DSM 24482</strain>
    </source>
</reference>
<evidence type="ECO:0000313" key="4">
    <source>
        <dbReference type="Proteomes" id="UP000618382"/>
    </source>
</evidence>
<name>A0A7Y9FGR6_9CELL</name>
<reference evidence="1 4" key="2">
    <citation type="submission" date="2021-01" db="EMBL/GenBank/DDBJ databases">
        <title>Whole genome shotgun sequence of Cellulomonas oligotrophica NBRC 109435.</title>
        <authorList>
            <person name="Komaki H."/>
            <person name="Tamura T."/>
        </authorList>
    </citation>
    <scope>NUCLEOTIDE SEQUENCE [LARGE SCALE GENOMIC DNA]</scope>
    <source>
        <strain evidence="1 4">NBRC 109435</strain>
    </source>
</reference>
<accession>A0A7Y9FGR6</accession>
<dbReference type="EMBL" id="JACCBK010000001">
    <property type="protein sequence ID" value="NYD87041.1"/>
    <property type="molecule type" value="Genomic_DNA"/>
</dbReference>
<evidence type="ECO:0000313" key="2">
    <source>
        <dbReference type="EMBL" id="NYD87041.1"/>
    </source>
</evidence>
<comment type="caution">
    <text evidence="2">The sequence shown here is derived from an EMBL/GenBank/DDBJ whole genome shotgun (WGS) entry which is preliminary data.</text>
</comment>
<dbReference type="Proteomes" id="UP000618382">
    <property type="component" value="Unassembled WGS sequence"/>
</dbReference>
<sequence length="155" mass="16359">MSAPAPERRHPHVLTLDDVATLTGKLPATVARWATVGTIPGVRFGRAWRFWAPAIAVTLHGPDGASSVPALPARHVEPGMLTSHGLARVLDLPPANINRLVRAGAIPATQDLRWTISWPRVRTCIATGRPLAEPAPIARAGVSRGPGAVGPRPRA</sequence>
<dbReference type="Proteomes" id="UP000577956">
    <property type="component" value="Unassembled WGS sequence"/>
</dbReference>